<feature type="signal peptide" evidence="10">
    <location>
        <begin position="1"/>
        <end position="22"/>
    </location>
</feature>
<dbReference type="AlphaFoldDB" id="A0A145ES91"/>
<feature type="domain" description="Alpha-carbonic anhydrase" evidence="11">
    <location>
        <begin position="23"/>
        <end position="246"/>
    </location>
</feature>
<proteinExistence type="inferred from homology"/>
<accession>A0A145ES91</accession>
<gene>
    <name evidence="12" type="ORF">B9Q37_16920</name>
</gene>
<dbReference type="PROSITE" id="PS00162">
    <property type="entry name" value="ALPHA_CA_1"/>
    <property type="match status" value="1"/>
</dbReference>
<dbReference type="InterPro" id="IPR041891">
    <property type="entry name" value="Alpha_CA_prokaryot-like"/>
</dbReference>
<dbReference type="InterPro" id="IPR036398">
    <property type="entry name" value="CA_dom_sf"/>
</dbReference>
<keyword evidence="8 10" id="KW-0456">Lyase</keyword>
<evidence type="ECO:0000256" key="2">
    <source>
        <dbReference type="ARBA" id="ARBA00002904"/>
    </source>
</evidence>
<evidence type="ECO:0000256" key="10">
    <source>
        <dbReference type="RuleBase" id="RU367011"/>
    </source>
</evidence>
<evidence type="ECO:0000256" key="3">
    <source>
        <dbReference type="ARBA" id="ARBA00010718"/>
    </source>
</evidence>
<dbReference type="EMBL" id="NEEU01000015">
    <property type="protein sequence ID" value="PJD71380.1"/>
    <property type="molecule type" value="Genomic_DNA"/>
</dbReference>
<evidence type="ECO:0000256" key="8">
    <source>
        <dbReference type="ARBA" id="ARBA00023239"/>
    </source>
</evidence>
<dbReference type="SMART" id="SM01057">
    <property type="entry name" value="Carb_anhydrase"/>
    <property type="match status" value="1"/>
</dbReference>
<comment type="similarity">
    <text evidence="3 10">Belongs to the alpha-carbonic anhydrase family.</text>
</comment>
<organism evidence="12">
    <name type="scientific">Enterobacter kobei</name>
    <dbReference type="NCBI Taxonomy" id="208224"/>
    <lineage>
        <taxon>Bacteria</taxon>
        <taxon>Pseudomonadati</taxon>
        <taxon>Pseudomonadota</taxon>
        <taxon>Gammaproteobacteria</taxon>
        <taxon>Enterobacterales</taxon>
        <taxon>Enterobacteriaceae</taxon>
        <taxon>Enterobacter</taxon>
        <taxon>Enterobacter cloacae complex</taxon>
    </lineage>
</organism>
<comment type="catalytic activity">
    <reaction evidence="9 10">
        <text>hydrogencarbonate + H(+) = CO2 + H2O</text>
        <dbReference type="Rhea" id="RHEA:10748"/>
        <dbReference type="ChEBI" id="CHEBI:15377"/>
        <dbReference type="ChEBI" id="CHEBI:15378"/>
        <dbReference type="ChEBI" id="CHEBI:16526"/>
        <dbReference type="ChEBI" id="CHEBI:17544"/>
        <dbReference type="EC" id="4.2.1.1"/>
    </reaction>
</comment>
<sequence>MKHITGKAALIALSMISASAFASHWSYEGEGSPEHWGELDEAYKTCQNGMYQSPINIESTANAHFSPLKTHYIDGPMTLTNNGHTIQASEKADTRDTITLDNQAWTLQQFHFHAPSENTVHGKKYAMEMHLVHKNSAGELTVVAVMFDKGAANPELDKLWSVMPQQAEQNISIKQDLNLNKLLPVNKTYWRFSGSLTTPPCSEGVTWIVLKHPLTLSAEQLEKFTHTMHHDNNRPVQALHGRLVVE</sequence>
<keyword evidence="10" id="KW-0732">Signal</keyword>
<evidence type="ECO:0000256" key="6">
    <source>
        <dbReference type="ARBA" id="ARBA00022723"/>
    </source>
</evidence>
<dbReference type="GO" id="GO:0008270">
    <property type="term" value="F:zinc ion binding"/>
    <property type="evidence" value="ECO:0007669"/>
    <property type="project" value="UniProtKB-UniRule"/>
</dbReference>
<comment type="caution">
    <text evidence="12">The sequence shown here is derived from an EMBL/GenBank/DDBJ whole genome shotgun (WGS) entry which is preliminary data.</text>
</comment>
<name>A0A145ES91_9ENTR</name>
<comment type="cofactor">
    <cofactor evidence="1 10">
        <name>Zn(2+)</name>
        <dbReference type="ChEBI" id="CHEBI:29105"/>
    </cofactor>
</comment>
<dbReference type="Proteomes" id="UP000230495">
    <property type="component" value="Unassembled WGS sequence"/>
</dbReference>
<dbReference type="InterPro" id="IPR001148">
    <property type="entry name" value="CA_dom"/>
</dbReference>
<keyword evidence="7 10" id="KW-0862">Zinc</keyword>
<comment type="function">
    <text evidence="2 10">Reversible hydration of carbon dioxide.</text>
</comment>
<dbReference type="InterPro" id="IPR018338">
    <property type="entry name" value="Carbonic_anhydrase_a-class_CS"/>
</dbReference>
<evidence type="ECO:0000256" key="4">
    <source>
        <dbReference type="ARBA" id="ARBA00012925"/>
    </source>
</evidence>
<feature type="chain" id="PRO_5025097875" description="Carbonic anhydrase" evidence="10">
    <location>
        <begin position="23"/>
        <end position="246"/>
    </location>
</feature>
<dbReference type="OrthoDB" id="5327615at2"/>
<evidence type="ECO:0000256" key="7">
    <source>
        <dbReference type="ARBA" id="ARBA00022833"/>
    </source>
</evidence>
<dbReference type="PANTHER" id="PTHR18952:SF265">
    <property type="entry name" value="CARBONIC ANHYDRASE"/>
    <property type="match status" value="1"/>
</dbReference>
<reference evidence="12 13" key="1">
    <citation type="journal article" date="2017" name="J. Antimicrob. Chemother.">
        <title>Characterization of the population structure, drug resistance mechanisms and plasmids of the community-associated Enterobacter cloacae complex in China.</title>
        <authorList>
            <person name="Zhou K."/>
            <person name="Yu W."/>
            <person name="Cao X."/>
            <person name="Shen P."/>
            <person name="Lu H."/>
            <person name="Luo Q."/>
            <person name="Rossen J.W.A."/>
            <person name="Xiao Y."/>
        </authorList>
    </citation>
    <scope>NUCLEOTIDE SEQUENCE [LARGE SCALE GENOMIC DNA]</scope>
    <source>
        <strain evidence="12">ECC1097</strain>
    </source>
</reference>
<dbReference type="RefSeq" id="WP_014885444.1">
    <property type="nucleotide sequence ID" value="NC_018405.1"/>
</dbReference>
<dbReference type="Gene3D" id="3.10.200.10">
    <property type="entry name" value="Alpha carbonic anhydrase"/>
    <property type="match status" value="1"/>
</dbReference>
<dbReference type="PROSITE" id="PS51144">
    <property type="entry name" value="ALPHA_CA_2"/>
    <property type="match status" value="1"/>
</dbReference>
<evidence type="ECO:0000313" key="13">
    <source>
        <dbReference type="Proteomes" id="UP000230495"/>
    </source>
</evidence>
<keyword evidence="6 10" id="KW-0479">Metal-binding</keyword>
<dbReference type="PANTHER" id="PTHR18952">
    <property type="entry name" value="CARBONIC ANHYDRASE"/>
    <property type="match status" value="1"/>
</dbReference>
<dbReference type="EC" id="4.2.1.1" evidence="4 10"/>
<evidence type="ECO:0000256" key="9">
    <source>
        <dbReference type="ARBA" id="ARBA00048348"/>
    </source>
</evidence>
<evidence type="ECO:0000256" key="5">
    <source>
        <dbReference type="ARBA" id="ARBA00014628"/>
    </source>
</evidence>
<evidence type="ECO:0000256" key="1">
    <source>
        <dbReference type="ARBA" id="ARBA00001947"/>
    </source>
</evidence>
<protein>
    <recommendedName>
        <fullName evidence="5 10">Carbonic anhydrase</fullName>
        <ecNumber evidence="4 10">4.2.1.1</ecNumber>
    </recommendedName>
</protein>
<dbReference type="GO" id="GO:0004089">
    <property type="term" value="F:carbonate dehydratase activity"/>
    <property type="evidence" value="ECO:0007669"/>
    <property type="project" value="UniProtKB-UniRule"/>
</dbReference>
<dbReference type="SUPFAM" id="SSF51069">
    <property type="entry name" value="Carbonic anhydrase"/>
    <property type="match status" value="1"/>
</dbReference>
<dbReference type="CDD" id="cd03124">
    <property type="entry name" value="alpha_CA_prokaryotic_like"/>
    <property type="match status" value="1"/>
</dbReference>
<evidence type="ECO:0000259" key="11">
    <source>
        <dbReference type="PROSITE" id="PS51144"/>
    </source>
</evidence>
<dbReference type="Pfam" id="PF00194">
    <property type="entry name" value="Carb_anhydrase"/>
    <property type="match status" value="1"/>
</dbReference>
<evidence type="ECO:0000313" key="12">
    <source>
        <dbReference type="EMBL" id="PJD71380.1"/>
    </source>
</evidence>
<dbReference type="InterPro" id="IPR023561">
    <property type="entry name" value="Carbonic_anhydrase_a-class"/>
</dbReference>
<dbReference type="KEGG" id="eno:ECENHK_20035"/>